<evidence type="ECO:0000313" key="1">
    <source>
        <dbReference type="EMBL" id="MED6149013.1"/>
    </source>
</evidence>
<dbReference type="PANTHER" id="PTHR33144:SF16">
    <property type="entry name" value="OS02G0129000 PROTEIN"/>
    <property type="match status" value="1"/>
</dbReference>
<gene>
    <name evidence="1" type="ORF">PIB30_058452</name>
</gene>
<organism evidence="1 2">
    <name type="scientific">Stylosanthes scabra</name>
    <dbReference type="NCBI Taxonomy" id="79078"/>
    <lineage>
        <taxon>Eukaryota</taxon>
        <taxon>Viridiplantae</taxon>
        <taxon>Streptophyta</taxon>
        <taxon>Embryophyta</taxon>
        <taxon>Tracheophyta</taxon>
        <taxon>Spermatophyta</taxon>
        <taxon>Magnoliopsida</taxon>
        <taxon>eudicotyledons</taxon>
        <taxon>Gunneridae</taxon>
        <taxon>Pentapetalae</taxon>
        <taxon>rosids</taxon>
        <taxon>fabids</taxon>
        <taxon>Fabales</taxon>
        <taxon>Fabaceae</taxon>
        <taxon>Papilionoideae</taxon>
        <taxon>50 kb inversion clade</taxon>
        <taxon>dalbergioids sensu lato</taxon>
        <taxon>Dalbergieae</taxon>
        <taxon>Pterocarpus clade</taxon>
        <taxon>Stylosanthes</taxon>
    </lineage>
</organism>
<evidence type="ECO:0000313" key="2">
    <source>
        <dbReference type="Proteomes" id="UP001341840"/>
    </source>
</evidence>
<proteinExistence type="predicted"/>
<comment type="caution">
    <text evidence="1">The sequence shown here is derived from an EMBL/GenBank/DDBJ whole genome shotgun (WGS) entry which is preliminary data.</text>
</comment>
<name>A0ABU6TMD7_9FABA</name>
<protein>
    <submittedName>
        <fullName evidence="1">Uncharacterized protein</fullName>
    </submittedName>
</protein>
<dbReference type="EMBL" id="JASCZI010091112">
    <property type="protein sequence ID" value="MED6149013.1"/>
    <property type="molecule type" value="Genomic_DNA"/>
</dbReference>
<accession>A0ABU6TMD7</accession>
<sequence>MHDKLGHTNKKKTRGHTSCADIYARTIEQREEVIFGLGGPVGPTAKSVANLTSFSGTIGRNKRFLSLLYTNWHAVPQNSKKFMWRYVNTKFILPASAEKWVIQTIRDEWKRFKGKLKQNHFEPYDNFEDMLKKRPLRVPEDQFIKLILYWSHPTIQVLASLMVAEFLYCNCRLYVKGTRKIRDSRNFHIGWGLPTLQEYGQNCASRRATMRNHRGLKFLLQLAQVAKGRNLKREPKLQLYGNLPDSASFWSIFGKQQPGRVRCYGRSMTQTDLQWHAEISALNRQHQEVTTLKSELGDVKTQQQQQAEEIHGLWSMVKLLLQRSEPHLGHEEVEVMLQHAQNSPIDANSGHGSHHV</sequence>
<reference evidence="1 2" key="1">
    <citation type="journal article" date="2023" name="Plants (Basel)">
        <title>Bridging the Gap: Combining Genomics and Transcriptomics Approaches to Understand Stylosanthes scabra, an Orphan Legume from the Brazilian Caatinga.</title>
        <authorList>
            <person name="Ferreira-Neto J.R.C."/>
            <person name="da Silva M.D."/>
            <person name="Binneck E."/>
            <person name="de Melo N.F."/>
            <person name="da Silva R.H."/>
            <person name="de Melo A.L.T.M."/>
            <person name="Pandolfi V."/>
            <person name="Bustamante F.O."/>
            <person name="Brasileiro-Vidal A.C."/>
            <person name="Benko-Iseppon A.M."/>
        </authorList>
    </citation>
    <scope>NUCLEOTIDE SEQUENCE [LARGE SCALE GENOMIC DNA]</scope>
    <source>
        <tissue evidence="1">Leaves</tissue>
    </source>
</reference>
<dbReference type="PANTHER" id="PTHR33144">
    <property type="entry name" value="OS10G0409366 PROTEIN-RELATED"/>
    <property type="match status" value="1"/>
</dbReference>
<dbReference type="Proteomes" id="UP001341840">
    <property type="component" value="Unassembled WGS sequence"/>
</dbReference>
<keyword evidence="2" id="KW-1185">Reference proteome</keyword>